<gene>
    <name evidence="1" type="ORF">OUZ56_012177</name>
</gene>
<organism evidence="1 2">
    <name type="scientific">Daphnia magna</name>
    <dbReference type="NCBI Taxonomy" id="35525"/>
    <lineage>
        <taxon>Eukaryota</taxon>
        <taxon>Metazoa</taxon>
        <taxon>Ecdysozoa</taxon>
        <taxon>Arthropoda</taxon>
        <taxon>Crustacea</taxon>
        <taxon>Branchiopoda</taxon>
        <taxon>Diplostraca</taxon>
        <taxon>Cladocera</taxon>
        <taxon>Anomopoda</taxon>
        <taxon>Daphniidae</taxon>
        <taxon>Daphnia</taxon>
    </lineage>
</organism>
<comment type="caution">
    <text evidence="1">The sequence shown here is derived from an EMBL/GenBank/DDBJ whole genome shotgun (WGS) entry which is preliminary data.</text>
</comment>
<proteinExistence type="predicted"/>
<dbReference type="EMBL" id="JAOYFB010000002">
    <property type="protein sequence ID" value="KAK4007022.1"/>
    <property type="molecule type" value="Genomic_DNA"/>
</dbReference>
<name>A0ABQ9Z292_9CRUS</name>
<accession>A0ABQ9Z292</accession>
<evidence type="ECO:0000313" key="1">
    <source>
        <dbReference type="EMBL" id="KAK4007022.1"/>
    </source>
</evidence>
<reference evidence="1 2" key="1">
    <citation type="journal article" date="2023" name="Nucleic Acids Res.">
        <title>The hologenome of Daphnia magna reveals possible DNA methylation and microbiome-mediated evolution of the host genome.</title>
        <authorList>
            <person name="Chaturvedi A."/>
            <person name="Li X."/>
            <person name="Dhandapani V."/>
            <person name="Marshall H."/>
            <person name="Kissane S."/>
            <person name="Cuenca-Cambronero M."/>
            <person name="Asole G."/>
            <person name="Calvet F."/>
            <person name="Ruiz-Romero M."/>
            <person name="Marangio P."/>
            <person name="Guigo R."/>
            <person name="Rago D."/>
            <person name="Mirbahai L."/>
            <person name="Eastwood N."/>
            <person name="Colbourne J.K."/>
            <person name="Zhou J."/>
            <person name="Mallon E."/>
            <person name="Orsini L."/>
        </authorList>
    </citation>
    <scope>NUCLEOTIDE SEQUENCE [LARGE SCALE GENOMIC DNA]</scope>
    <source>
        <strain evidence="1">LRV0_1</strain>
    </source>
</reference>
<keyword evidence="2" id="KW-1185">Reference proteome</keyword>
<dbReference type="Proteomes" id="UP001234178">
    <property type="component" value="Unassembled WGS sequence"/>
</dbReference>
<protein>
    <submittedName>
        <fullName evidence="1">Uncharacterized protein</fullName>
    </submittedName>
</protein>
<sequence length="105" mass="11286">MSCVKAVGDRECKVERSANLAKARIVEMSDTLVFGMVLSLYRVDGSNAPLILEGNNSGRDDSLSGKGDVAVIENYGLGCPIAMSGDRIIGYFRLSDRRFPAVVSI</sequence>
<evidence type="ECO:0000313" key="2">
    <source>
        <dbReference type="Proteomes" id="UP001234178"/>
    </source>
</evidence>